<comment type="pathway">
    <text evidence="2">Protein modification; protein lipoylation via exogenous pathway; protein N(6)-(lipoyl)lysine from lipoate: step 2/2.</text>
</comment>
<dbReference type="GO" id="GO:0016874">
    <property type="term" value="F:ligase activity"/>
    <property type="evidence" value="ECO:0007669"/>
    <property type="project" value="UniProtKB-KW"/>
</dbReference>
<evidence type="ECO:0000256" key="2">
    <source>
        <dbReference type="ARBA" id="ARBA00005085"/>
    </source>
</evidence>
<evidence type="ECO:0000313" key="6">
    <source>
        <dbReference type="EMBL" id="KHJ32393.1"/>
    </source>
</evidence>
<proteinExistence type="inferred from homology"/>
<evidence type="ECO:0000313" key="7">
    <source>
        <dbReference type="Proteomes" id="UP000030854"/>
    </source>
</evidence>
<dbReference type="HOGENOM" id="CLU_022986_3_0_1"/>
<dbReference type="OMA" id="RYQNWDW"/>
<dbReference type="UniPathway" id="UPA00537">
    <property type="reaction ID" value="UER00595"/>
</dbReference>
<accession>A0A0B1P290</accession>
<dbReference type="EMBL" id="JNVN01002113">
    <property type="protein sequence ID" value="KHJ32393.1"/>
    <property type="molecule type" value="Genomic_DNA"/>
</dbReference>
<dbReference type="Gene3D" id="3.30.930.10">
    <property type="entry name" value="Bira Bifunctional Protein, Domain 2"/>
    <property type="match status" value="1"/>
</dbReference>
<dbReference type="InterPro" id="IPR004143">
    <property type="entry name" value="BPL_LPL_catalytic"/>
</dbReference>
<dbReference type="PROSITE" id="PS51733">
    <property type="entry name" value="BPL_LPL_CATALYTIC"/>
    <property type="match status" value="1"/>
</dbReference>
<name>A0A0B1P290_UNCNE</name>
<dbReference type="SUPFAM" id="SSF55681">
    <property type="entry name" value="Class II aaRS and biotin synthetases"/>
    <property type="match status" value="1"/>
</dbReference>
<dbReference type="InterPro" id="IPR045864">
    <property type="entry name" value="aa-tRNA-synth_II/BPL/LPL"/>
</dbReference>
<comment type="caution">
    <text evidence="6">The sequence shown here is derived from an EMBL/GenBank/DDBJ whole genome shotgun (WGS) entry which is preliminary data.</text>
</comment>
<keyword evidence="7" id="KW-1185">Reference proteome</keyword>
<gene>
    <name evidence="6" type="ORF">EV44_g5537</name>
</gene>
<dbReference type="AlphaFoldDB" id="A0A0B1P290"/>
<keyword evidence="6" id="KW-0436">Ligase</keyword>
<comment type="similarity">
    <text evidence="3">Belongs to the LplA family.</text>
</comment>
<dbReference type="GO" id="GO:0005739">
    <property type="term" value="C:mitochondrion"/>
    <property type="evidence" value="ECO:0007669"/>
    <property type="project" value="TreeGrafter"/>
</dbReference>
<dbReference type="InterPro" id="IPR004562">
    <property type="entry name" value="LipoylTrfase_LipoateP_Ligase"/>
</dbReference>
<evidence type="ECO:0000256" key="3">
    <source>
        <dbReference type="ARBA" id="ARBA00008242"/>
    </source>
</evidence>
<organism evidence="6 7">
    <name type="scientific">Uncinula necator</name>
    <name type="common">Grape powdery mildew</name>
    <dbReference type="NCBI Taxonomy" id="52586"/>
    <lineage>
        <taxon>Eukaryota</taxon>
        <taxon>Fungi</taxon>
        <taxon>Dikarya</taxon>
        <taxon>Ascomycota</taxon>
        <taxon>Pezizomycotina</taxon>
        <taxon>Leotiomycetes</taxon>
        <taxon>Erysiphales</taxon>
        <taxon>Erysiphaceae</taxon>
        <taxon>Erysiphe</taxon>
    </lineage>
</organism>
<reference evidence="6 7" key="1">
    <citation type="journal article" date="2014" name="BMC Genomics">
        <title>Adaptive genomic structural variation in the grape powdery mildew pathogen, Erysiphe necator.</title>
        <authorList>
            <person name="Jones L."/>
            <person name="Riaz S."/>
            <person name="Morales-Cruz A."/>
            <person name="Amrine K.C."/>
            <person name="McGuire B."/>
            <person name="Gubler W.D."/>
            <person name="Walker M.A."/>
            <person name="Cantu D."/>
        </authorList>
    </citation>
    <scope>NUCLEOTIDE SEQUENCE [LARGE SCALE GENOMIC DNA]</scope>
    <source>
        <strain evidence="7">c</strain>
    </source>
</reference>
<protein>
    <recommendedName>
        <fullName evidence="4">Putative lipoate-protein ligase A</fullName>
    </recommendedName>
</protein>
<dbReference type="Proteomes" id="UP000030854">
    <property type="component" value="Unassembled WGS sequence"/>
</dbReference>
<dbReference type="CDD" id="cd16443">
    <property type="entry name" value="LplA"/>
    <property type="match status" value="1"/>
</dbReference>
<dbReference type="STRING" id="52586.A0A0B1P290"/>
<evidence type="ECO:0000256" key="1">
    <source>
        <dbReference type="ARBA" id="ARBA00003253"/>
    </source>
</evidence>
<dbReference type="PANTHER" id="PTHR12561:SF3">
    <property type="entry name" value="LIPOYLTRANSFERASE 1, MITOCHONDRIAL"/>
    <property type="match status" value="1"/>
</dbReference>
<dbReference type="Pfam" id="PF21948">
    <property type="entry name" value="LplA-B_cat"/>
    <property type="match status" value="1"/>
</dbReference>
<evidence type="ECO:0000259" key="5">
    <source>
        <dbReference type="PROSITE" id="PS51733"/>
    </source>
</evidence>
<feature type="domain" description="BPL/LPL catalytic" evidence="5">
    <location>
        <begin position="76"/>
        <end position="268"/>
    </location>
</feature>
<dbReference type="GO" id="GO:0009249">
    <property type="term" value="P:protein lipoylation"/>
    <property type="evidence" value="ECO:0007669"/>
    <property type="project" value="InterPro"/>
</dbReference>
<comment type="function">
    <text evidence="1">Catalyzes both the ATP-dependent activation of exogenously supplied lipoate to lipoyl-AMP and the transfer of the activated lipoyl onto the lipoyl domains of lipoate-dependent enzymes.</text>
</comment>
<evidence type="ECO:0000256" key="4">
    <source>
        <dbReference type="ARBA" id="ARBA00015925"/>
    </source>
</evidence>
<sequence>MVKMKSQFRKSFLMVSGSRFLPLSPHMHLRHGESRRYTTFLQAVSENRNKNQIYLSKSLDPFLNLSIEHFLFEMTPRDSVILFMYTNQPSIIIGRNQNPWNEINLNLVRKKAPNIRIVRRRSGGGTVFHDEGNVNYCVISPTSSFDRNKHAHMVVQALESVGIKRVKVNDRHDIVLEKTEKDGIERPYKISGSAYKLTRSRSLHHGTCLLSSPFLGQISQYLDSPARKFISARGVASVNSKITNVCISNLMFRNAVIRQFCQTYSNVNPIFVDDELKKEPKIFEGYAELKSDRWVYSQTPQFTFLIDGDSRFPTNPEISIKEAWKLSSSFHEEFTARNGCITSTSSSLSHFLNKNIHEIKDWRIKSGVETPELYFSVLDKIGSLLNDLFGKGGN</sequence>
<dbReference type="GO" id="GO:0017118">
    <property type="term" value="F:lipoyltransferase activity"/>
    <property type="evidence" value="ECO:0007669"/>
    <property type="project" value="TreeGrafter"/>
</dbReference>
<dbReference type="PANTHER" id="PTHR12561">
    <property type="entry name" value="LIPOATE-PROTEIN LIGASE"/>
    <property type="match status" value="1"/>
</dbReference>